<organism evidence="5 6">
    <name type="scientific">Aquamicrobium terrae</name>
    <dbReference type="NCBI Taxonomy" id="1324945"/>
    <lineage>
        <taxon>Bacteria</taxon>
        <taxon>Pseudomonadati</taxon>
        <taxon>Pseudomonadota</taxon>
        <taxon>Alphaproteobacteria</taxon>
        <taxon>Hyphomicrobiales</taxon>
        <taxon>Phyllobacteriaceae</taxon>
        <taxon>Aquamicrobium</taxon>
    </lineage>
</organism>
<dbReference type="CDD" id="cd05301">
    <property type="entry name" value="GDH"/>
    <property type="match status" value="1"/>
</dbReference>
<dbReference type="Pfam" id="PF02826">
    <property type="entry name" value="2-Hacid_dh_C"/>
    <property type="match status" value="1"/>
</dbReference>
<proteinExistence type="inferred from homology"/>
<dbReference type="InterPro" id="IPR036291">
    <property type="entry name" value="NAD(P)-bd_dom_sf"/>
</dbReference>
<dbReference type="Pfam" id="PF00389">
    <property type="entry name" value="2-Hacid_dh"/>
    <property type="match status" value="1"/>
</dbReference>
<evidence type="ECO:0000313" key="5">
    <source>
        <dbReference type="EMBL" id="MET3793823.1"/>
    </source>
</evidence>
<evidence type="ECO:0000256" key="2">
    <source>
        <dbReference type="RuleBase" id="RU003719"/>
    </source>
</evidence>
<sequence>MRPRLLITRPLPAAVHDRAGVLFDLTIRDSTGPTRPAELADALTEYDAILPSLGDVFSRDVFSAAGAPRCRILANFGAGVNHIDLAAAADAEIAVTNTPGAVTAPTADLAMMLLLMSARRAGEGERLVRSGQWRGWHPVELLGDEVGARTLGIVGMGRIGQEVARRATAGFGMEVLFHNRSPKRPPGPEATQVPLDEVLGRSDFIVVTLPGGVGTRHLIDAEALSLMRPHAHLINVSRGEVVDEAALIEALREKRIAGAALDVYEFEPEVPAALRERDDVVLLPHLGSATRSAREAMGMTALDNLKAFFGGGEPANRVA</sequence>
<evidence type="ECO:0000259" key="4">
    <source>
        <dbReference type="Pfam" id="PF02826"/>
    </source>
</evidence>
<protein>
    <submittedName>
        <fullName evidence="5">Lactate dehydrogenase-like 2-hydroxyacid dehydrogenase</fullName>
    </submittedName>
</protein>
<gene>
    <name evidence="5" type="ORF">ABID37_004061</name>
</gene>
<dbReference type="PANTHER" id="PTHR10996">
    <property type="entry name" value="2-HYDROXYACID DEHYDROGENASE-RELATED"/>
    <property type="match status" value="1"/>
</dbReference>
<name>A0ABV2N4W1_9HYPH</name>
<feature type="domain" description="D-isomer specific 2-hydroxyacid dehydrogenase NAD-binding" evidence="4">
    <location>
        <begin position="111"/>
        <end position="287"/>
    </location>
</feature>
<evidence type="ECO:0000259" key="3">
    <source>
        <dbReference type="Pfam" id="PF00389"/>
    </source>
</evidence>
<keyword evidence="6" id="KW-1185">Reference proteome</keyword>
<keyword evidence="1 2" id="KW-0560">Oxidoreductase</keyword>
<dbReference type="InterPro" id="IPR006140">
    <property type="entry name" value="D-isomer_DH_NAD-bd"/>
</dbReference>
<dbReference type="PANTHER" id="PTHR10996:SF283">
    <property type="entry name" value="GLYOXYLATE_HYDROXYPYRUVATE REDUCTASE B"/>
    <property type="match status" value="1"/>
</dbReference>
<dbReference type="PROSITE" id="PS00065">
    <property type="entry name" value="D_2_HYDROXYACID_DH_1"/>
    <property type="match status" value="1"/>
</dbReference>
<dbReference type="Proteomes" id="UP001549076">
    <property type="component" value="Unassembled WGS sequence"/>
</dbReference>
<dbReference type="RefSeq" id="WP_354198045.1">
    <property type="nucleotide sequence ID" value="NZ_JBEPML010000017.1"/>
</dbReference>
<comment type="similarity">
    <text evidence="2">Belongs to the D-isomer specific 2-hydroxyacid dehydrogenase family.</text>
</comment>
<dbReference type="InterPro" id="IPR050223">
    <property type="entry name" value="D-isomer_2-hydroxyacid_DH"/>
</dbReference>
<evidence type="ECO:0000313" key="6">
    <source>
        <dbReference type="Proteomes" id="UP001549076"/>
    </source>
</evidence>
<dbReference type="EMBL" id="JBEPML010000017">
    <property type="protein sequence ID" value="MET3793823.1"/>
    <property type="molecule type" value="Genomic_DNA"/>
</dbReference>
<dbReference type="Gene3D" id="3.40.50.720">
    <property type="entry name" value="NAD(P)-binding Rossmann-like Domain"/>
    <property type="match status" value="2"/>
</dbReference>
<accession>A0ABV2N4W1</accession>
<dbReference type="InterPro" id="IPR006139">
    <property type="entry name" value="D-isomer_2_OHA_DH_cat_dom"/>
</dbReference>
<comment type="caution">
    <text evidence="5">The sequence shown here is derived from an EMBL/GenBank/DDBJ whole genome shotgun (WGS) entry which is preliminary data.</text>
</comment>
<evidence type="ECO:0000256" key="1">
    <source>
        <dbReference type="ARBA" id="ARBA00023002"/>
    </source>
</evidence>
<reference evidence="5 6" key="1">
    <citation type="submission" date="2024-06" db="EMBL/GenBank/DDBJ databases">
        <title>Genomic Encyclopedia of Type Strains, Phase IV (KMG-IV): sequencing the most valuable type-strain genomes for metagenomic binning, comparative biology and taxonomic classification.</title>
        <authorList>
            <person name="Goeker M."/>
        </authorList>
    </citation>
    <scope>NUCLEOTIDE SEQUENCE [LARGE SCALE GENOMIC DNA]</scope>
    <source>
        <strain evidence="5 6">DSM 27865</strain>
    </source>
</reference>
<feature type="domain" description="D-isomer specific 2-hydroxyacid dehydrogenase catalytic" evidence="3">
    <location>
        <begin position="24"/>
        <end position="318"/>
    </location>
</feature>
<dbReference type="SUPFAM" id="SSF52283">
    <property type="entry name" value="Formate/glycerate dehydrogenase catalytic domain-like"/>
    <property type="match status" value="1"/>
</dbReference>
<dbReference type="SUPFAM" id="SSF51735">
    <property type="entry name" value="NAD(P)-binding Rossmann-fold domains"/>
    <property type="match status" value="1"/>
</dbReference>
<dbReference type="InterPro" id="IPR029752">
    <property type="entry name" value="D-isomer_DH_CS1"/>
</dbReference>